<feature type="region of interest" description="Disordered" evidence="4">
    <location>
        <begin position="33"/>
        <end position="77"/>
    </location>
</feature>
<name>A0A221SW81_9DEIO</name>
<dbReference type="AlphaFoldDB" id="A0A221SW81"/>
<dbReference type="STRING" id="317577.GCA_000419625_02407"/>
<comment type="similarity">
    <text evidence="1">Belongs to the peptidase S1C family.</text>
</comment>
<gene>
    <name evidence="7" type="ORF">DFI_07555</name>
</gene>
<dbReference type="Proteomes" id="UP000259030">
    <property type="component" value="Chromosome"/>
</dbReference>
<dbReference type="InterPro" id="IPR001940">
    <property type="entry name" value="Peptidase_S1C"/>
</dbReference>
<accession>A0A221SW81</accession>
<dbReference type="PANTHER" id="PTHR43343">
    <property type="entry name" value="PEPTIDASE S12"/>
    <property type="match status" value="1"/>
</dbReference>
<feature type="compositionally biased region" description="Low complexity" evidence="4">
    <location>
        <begin position="36"/>
        <end position="70"/>
    </location>
</feature>
<feature type="chain" id="PRO_5011257480" evidence="5">
    <location>
        <begin position="24"/>
        <end position="443"/>
    </location>
</feature>
<evidence type="ECO:0000313" key="7">
    <source>
        <dbReference type="EMBL" id="ASN80871.1"/>
    </source>
</evidence>
<dbReference type="SUPFAM" id="SSF50156">
    <property type="entry name" value="PDZ domain-like"/>
    <property type="match status" value="1"/>
</dbReference>
<dbReference type="Pfam" id="PF13180">
    <property type="entry name" value="PDZ_2"/>
    <property type="match status" value="1"/>
</dbReference>
<dbReference type="InterPro" id="IPR001478">
    <property type="entry name" value="PDZ"/>
</dbReference>
<protein>
    <submittedName>
        <fullName evidence="7">Serine protease</fullName>
    </submittedName>
</protein>
<dbReference type="PRINTS" id="PR00834">
    <property type="entry name" value="PROTEASES2C"/>
</dbReference>
<keyword evidence="8" id="KW-1185">Reference proteome</keyword>
<evidence type="ECO:0000256" key="4">
    <source>
        <dbReference type="SAM" id="MobiDB-lite"/>
    </source>
</evidence>
<proteinExistence type="inferred from homology"/>
<evidence type="ECO:0000313" key="8">
    <source>
        <dbReference type="Proteomes" id="UP000259030"/>
    </source>
</evidence>
<organism evidence="7 8">
    <name type="scientific">Deinococcus ficus</name>
    <dbReference type="NCBI Taxonomy" id="317577"/>
    <lineage>
        <taxon>Bacteria</taxon>
        <taxon>Thermotogati</taxon>
        <taxon>Deinococcota</taxon>
        <taxon>Deinococci</taxon>
        <taxon>Deinococcales</taxon>
        <taxon>Deinococcaceae</taxon>
        <taxon>Deinococcus</taxon>
    </lineage>
</organism>
<dbReference type="Gene3D" id="2.30.42.10">
    <property type="match status" value="1"/>
</dbReference>
<dbReference type="PANTHER" id="PTHR43343:SF3">
    <property type="entry name" value="PROTEASE DO-LIKE 8, CHLOROPLASTIC"/>
    <property type="match status" value="1"/>
</dbReference>
<dbReference type="RefSeq" id="WP_027461638.1">
    <property type="nucleotide sequence ID" value="NZ_CP021081.1"/>
</dbReference>
<evidence type="ECO:0000256" key="1">
    <source>
        <dbReference type="ARBA" id="ARBA00010541"/>
    </source>
</evidence>
<dbReference type="GO" id="GO:0004252">
    <property type="term" value="F:serine-type endopeptidase activity"/>
    <property type="evidence" value="ECO:0007669"/>
    <property type="project" value="InterPro"/>
</dbReference>
<evidence type="ECO:0000256" key="5">
    <source>
        <dbReference type="SAM" id="SignalP"/>
    </source>
</evidence>
<keyword evidence="2 7" id="KW-0645">Protease</keyword>
<sequence length="443" mass="46187">MKFSLPALTLTGVLALGALTACDGNFRRTVDLGGQSTTATEPSTATTESGTTTTPATDTGAGTATPTPATFDNGRARTESEANTVQVVKEQQNGLVFISVTESSANSEEAQLRQRLQQQFGIPDTGAQPSQGTGSGFFVNKQGDIITNNHVVEGASEITIKLHDQKEYKAKVIARAPDFDLALIRAENVPAASIQPIPLGDSDQLDVGLKAIAMGAPFGLDFSVSEGIISNLERTVPVGQPTGNRQPVYQKVIQTDAAINPGNSGGPLLNSAGQVIGVNTQILTGGIGQSAGVGFAIPVNTVKRLLPQLQSGKTEVIQPPTLGIQFTDLSGLPEDFRTQNKLPDTGALLQRVYPNSPASRANLQAGTNAVPLGAGNAGEQISTNGDIITAIDGQPVTEGEDLRRAVIGKAIGDKITLSLTRGGQTRQVTVELQAFDFPQQTQQ</sequence>
<dbReference type="InterPro" id="IPR043504">
    <property type="entry name" value="Peptidase_S1_PA_chymotrypsin"/>
</dbReference>
<reference evidence="7 8" key="1">
    <citation type="submission" date="2017-05" db="EMBL/GenBank/DDBJ databases">
        <title>The complete genome sequence of Deinococcus ficus isolated from the rhizosphere of the Ficus religiosa L. in Taiwan.</title>
        <authorList>
            <person name="Wu K.-M."/>
            <person name="Liao T.-L."/>
            <person name="Liu Y.-M."/>
            <person name="Young C.-C."/>
            <person name="Tsai S.-F."/>
        </authorList>
    </citation>
    <scope>NUCLEOTIDE SEQUENCE [LARGE SCALE GENOMIC DNA]</scope>
    <source>
        <strain evidence="7 8">CC-FR2-10</strain>
    </source>
</reference>
<dbReference type="PROSITE" id="PS51257">
    <property type="entry name" value="PROKAR_LIPOPROTEIN"/>
    <property type="match status" value="1"/>
</dbReference>
<dbReference type="SUPFAM" id="SSF50494">
    <property type="entry name" value="Trypsin-like serine proteases"/>
    <property type="match status" value="1"/>
</dbReference>
<evidence type="ECO:0000256" key="3">
    <source>
        <dbReference type="ARBA" id="ARBA00022801"/>
    </source>
</evidence>
<dbReference type="KEGG" id="dfc:DFI_07555"/>
<dbReference type="GO" id="GO:0006508">
    <property type="term" value="P:proteolysis"/>
    <property type="evidence" value="ECO:0007669"/>
    <property type="project" value="UniProtKB-KW"/>
</dbReference>
<evidence type="ECO:0000259" key="6">
    <source>
        <dbReference type="SMART" id="SM00228"/>
    </source>
</evidence>
<feature type="signal peptide" evidence="5">
    <location>
        <begin position="1"/>
        <end position="23"/>
    </location>
</feature>
<dbReference type="InterPro" id="IPR009003">
    <property type="entry name" value="Peptidase_S1_PA"/>
</dbReference>
<evidence type="ECO:0000256" key="2">
    <source>
        <dbReference type="ARBA" id="ARBA00022670"/>
    </source>
</evidence>
<keyword evidence="5" id="KW-0732">Signal</keyword>
<dbReference type="Pfam" id="PF13365">
    <property type="entry name" value="Trypsin_2"/>
    <property type="match status" value="1"/>
</dbReference>
<dbReference type="Gene3D" id="2.40.10.10">
    <property type="entry name" value="Trypsin-like serine proteases"/>
    <property type="match status" value="2"/>
</dbReference>
<dbReference type="CDD" id="cd06779">
    <property type="entry name" value="cpPDZ_Deg_HtrA-like"/>
    <property type="match status" value="1"/>
</dbReference>
<dbReference type="EMBL" id="CP021081">
    <property type="protein sequence ID" value="ASN80871.1"/>
    <property type="molecule type" value="Genomic_DNA"/>
</dbReference>
<feature type="domain" description="PDZ" evidence="6">
    <location>
        <begin position="320"/>
        <end position="423"/>
    </location>
</feature>
<keyword evidence="3" id="KW-0378">Hydrolase</keyword>
<dbReference type="InterPro" id="IPR036034">
    <property type="entry name" value="PDZ_sf"/>
</dbReference>
<dbReference type="SMART" id="SM00228">
    <property type="entry name" value="PDZ"/>
    <property type="match status" value="1"/>
</dbReference>
<dbReference type="InterPro" id="IPR051201">
    <property type="entry name" value="Chloro_Bact_Ser_Proteases"/>
</dbReference>